<keyword evidence="4" id="KW-1185">Reference proteome</keyword>
<dbReference type="InterPro" id="IPR013087">
    <property type="entry name" value="Znf_C2H2_type"/>
</dbReference>
<dbReference type="PROSITE" id="PS00028">
    <property type="entry name" value="ZINC_FINGER_C2H2_1"/>
    <property type="match status" value="1"/>
</dbReference>
<gene>
    <name evidence="3" type="ORF">BZG36_01352</name>
</gene>
<feature type="compositionally biased region" description="Polar residues" evidence="1">
    <location>
        <begin position="26"/>
        <end position="35"/>
    </location>
</feature>
<dbReference type="EMBL" id="MVBO01000022">
    <property type="protein sequence ID" value="OZJ05097.1"/>
    <property type="molecule type" value="Genomic_DNA"/>
</dbReference>
<dbReference type="GO" id="GO:0003676">
    <property type="term" value="F:nucleic acid binding"/>
    <property type="evidence" value="ECO:0007669"/>
    <property type="project" value="InterPro"/>
</dbReference>
<evidence type="ECO:0000259" key="2">
    <source>
        <dbReference type="PROSITE" id="PS50174"/>
    </source>
</evidence>
<dbReference type="PROSITE" id="PS50174">
    <property type="entry name" value="G_PATCH"/>
    <property type="match status" value="1"/>
</dbReference>
<feature type="region of interest" description="Disordered" evidence="1">
    <location>
        <begin position="210"/>
        <end position="384"/>
    </location>
</feature>
<accession>A0A261Y3A0</accession>
<sequence length="384" mass="43022">MYTNADRWRSYARFNAKRSLDDRQDTSTADSNVSHSDQHTDDESEPEQVFSLPRNVQPMGYIDTSKMDMASMDTPLDDRNPGYRMMKSMGWTVGEGLGAQRTGIKDPLALPKEQSMLGIGKQAEMEETHAQSTSQRKLMQSEKLLVETDEARMAREALLEQQRERQENVQEARKAFFCELCQKGYKKVGEYETHLSSYDHNHKKRFKEMRDTARKAGGGKAGSDRDKQREKERKREEKELKKMLGNACVKAHGTPVSSVKSSATEDGDGNTVERERPNEATLDPTKSNLPEKEDGAWVQEGKESAPNETLVPAKPSGGWSTDPAPPMHAPQTHHQRSGGWSTESAPLPTPLLPPKSTLSFGMQKTHNGPKGPSNTSIKFGFKKR</sequence>
<evidence type="ECO:0000313" key="3">
    <source>
        <dbReference type="EMBL" id="OZJ05097.1"/>
    </source>
</evidence>
<feature type="compositionally biased region" description="Polar residues" evidence="1">
    <location>
        <begin position="360"/>
        <end position="377"/>
    </location>
</feature>
<reference evidence="3 4" key="1">
    <citation type="journal article" date="2017" name="Mycologia">
        <title>Bifiguratus adelaidae, gen. et sp. nov., a new member of Mucoromycotina in endophytic and soil-dwelling habitats.</title>
        <authorList>
            <person name="Torres-Cruz T.J."/>
            <person name="Billingsley Tobias T.L."/>
            <person name="Almatruk M."/>
            <person name="Hesse C."/>
            <person name="Kuske C.R."/>
            <person name="Desiro A."/>
            <person name="Benucci G.M."/>
            <person name="Bonito G."/>
            <person name="Stajich J.E."/>
            <person name="Dunlap C."/>
            <person name="Arnold A.E."/>
            <person name="Porras-Alfaro A."/>
        </authorList>
    </citation>
    <scope>NUCLEOTIDE SEQUENCE [LARGE SCALE GENOMIC DNA]</scope>
    <source>
        <strain evidence="3 4">AZ0501</strain>
    </source>
</reference>
<organism evidence="3 4">
    <name type="scientific">Bifiguratus adelaidae</name>
    <dbReference type="NCBI Taxonomy" id="1938954"/>
    <lineage>
        <taxon>Eukaryota</taxon>
        <taxon>Fungi</taxon>
        <taxon>Fungi incertae sedis</taxon>
        <taxon>Mucoromycota</taxon>
        <taxon>Mucoromycotina</taxon>
        <taxon>Endogonomycetes</taxon>
        <taxon>Endogonales</taxon>
        <taxon>Endogonales incertae sedis</taxon>
        <taxon>Bifiguratus</taxon>
    </lineage>
</organism>
<evidence type="ECO:0000313" key="4">
    <source>
        <dbReference type="Proteomes" id="UP000242875"/>
    </source>
</evidence>
<proteinExistence type="predicted"/>
<dbReference type="Proteomes" id="UP000242875">
    <property type="component" value="Unassembled WGS sequence"/>
</dbReference>
<feature type="compositionally biased region" description="Polar residues" evidence="1">
    <location>
        <begin position="255"/>
        <end position="264"/>
    </location>
</feature>
<feature type="compositionally biased region" description="Basic and acidic residues" evidence="1">
    <location>
        <begin position="222"/>
        <end position="242"/>
    </location>
</feature>
<protein>
    <recommendedName>
        <fullName evidence="2">G-patch domain-containing protein</fullName>
    </recommendedName>
</protein>
<dbReference type="AlphaFoldDB" id="A0A261Y3A0"/>
<feature type="compositionally biased region" description="Basic and acidic residues" evidence="1">
    <location>
        <begin position="289"/>
        <end position="305"/>
    </location>
</feature>
<evidence type="ECO:0000256" key="1">
    <source>
        <dbReference type="SAM" id="MobiDB-lite"/>
    </source>
</evidence>
<dbReference type="PANTHER" id="PTHR47251:SF1">
    <property type="entry name" value="FINGER DOMAIN PROTEIN, PUTATIVE (AFU_ORTHOLOGUE AFUA_3G04180)-RELATED"/>
    <property type="match status" value="1"/>
</dbReference>
<dbReference type="Pfam" id="PF01585">
    <property type="entry name" value="G-patch"/>
    <property type="match status" value="1"/>
</dbReference>
<name>A0A261Y3A0_9FUNG</name>
<comment type="caution">
    <text evidence="3">The sequence shown here is derived from an EMBL/GenBank/DDBJ whole genome shotgun (WGS) entry which is preliminary data.</text>
</comment>
<dbReference type="SMART" id="SM00443">
    <property type="entry name" value="G_patch"/>
    <property type="match status" value="1"/>
</dbReference>
<dbReference type="InterPro" id="IPR000467">
    <property type="entry name" value="G_patch_dom"/>
</dbReference>
<feature type="region of interest" description="Disordered" evidence="1">
    <location>
        <begin position="1"/>
        <end position="52"/>
    </location>
</feature>
<dbReference type="OrthoDB" id="4822at2759"/>
<dbReference type="PANTHER" id="PTHR47251">
    <property type="entry name" value="FINGER DOMAIN PROTEIN, PUTATIVE (AFU_ORTHOLOGUE AFUA_3G04180)-RELATED"/>
    <property type="match status" value="1"/>
</dbReference>
<feature type="domain" description="G-patch" evidence="2">
    <location>
        <begin position="78"/>
        <end position="124"/>
    </location>
</feature>